<keyword evidence="1" id="KW-0479">Metal-binding</keyword>
<sequence>MSATSLTQRPINNSEQSILLQLARRVHDSAEPPIAEIEDVLQRYLGAGAIPTDNPTPRGKDIFAFQLVRPILFFIQACEGHLKGDTKLDPCFLKAWPGIWRWLQFLDDQCCQKVKYGDTTKVQALLAISGIISSLSHSDVVRGKIASTPGIIAVIARHWVNEGRYPALETVFQVEGMPRPFTEALDALLEDSENTDWLPDVIASSGSAKAVAIHAIENLNAVLAENPPNFQAIYFHLSIIRNLSRATARQLSLAFLSQGMIPSTVKTLQWLGEQSASAAEDMVCECMHICFSTLLDTMSLINGPSWVVQAFEAGILPAILISVPRMKHSPESVSSECASLLSDILCQYLVYKSVIRSAAKAIKRVDRLKFDEGSGGPIWEAWNTFKTLAQERIALKKETDKKEIRQNRCHSIKCEGVIDLENDELLACSGCFAANYCNRVCQKMDWPTHKSRCQDTQRQIREGINIPLSKGDVSFLRAIIRHDIYDNAAAVEMLHTAIAHRHCSPSEFAFSMDYTQVPVEIKVILVGELHGIDVTCEVMIEEALQSGGRSMVVMSEVQRGSMYARLGHIINTPLSET</sequence>
<name>A0A166RYJ0_9AGAM</name>
<dbReference type="AlphaFoldDB" id="A0A166RYJ0"/>
<dbReference type="Gene3D" id="6.10.140.2220">
    <property type="match status" value="1"/>
</dbReference>
<dbReference type="InterPro" id="IPR002893">
    <property type="entry name" value="Znf_MYND"/>
</dbReference>
<dbReference type="Pfam" id="PF01753">
    <property type="entry name" value="zf-MYND"/>
    <property type="match status" value="1"/>
</dbReference>
<accession>A0A166RYJ0</accession>
<dbReference type="Proteomes" id="UP000076532">
    <property type="component" value="Unassembled WGS sequence"/>
</dbReference>
<evidence type="ECO:0000313" key="7">
    <source>
        <dbReference type="Proteomes" id="UP000076532"/>
    </source>
</evidence>
<organism evidence="6 7">
    <name type="scientific">Athelia psychrophila</name>
    <dbReference type="NCBI Taxonomy" id="1759441"/>
    <lineage>
        <taxon>Eukaryota</taxon>
        <taxon>Fungi</taxon>
        <taxon>Dikarya</taxon>
        <taxon>Basidiomycota</taxon>
        <taxon>Agaricomycotina</taxon>
        <taxon>Agaricomycetes</taxon>
        <taxon>Agaricomycetidae</taxon>
        <taxon>Atheliales</taxon>
        <taxon>Atheliaceae</taxon>
        <taxon>Athelia</taxon>
    </lineage>
</organism>
<dbReference type="PROSITE" id="PS50865">
    <property type="entry name" value="ZF_MYND_2"/>
    <property type="match status" value="1"/>
</dbReference>
<keyword evidence="3" id="KW-0862">Zinc</keyword>
<evidence type="ECO:0000256" key="2">
    <source>
        <dbReference type="ARBA" id="ARBA00022771"/>
    </source>
</evidence>
<evidence type="ECO:0000256" key="4">
    <source>
        <dbReference type="PROSITE-ProRule" id="PRU00134"/>
    </source>
</evidence>
<dbReference type="STRING" id="436010.A0A166RYJ0"/>
<dbReference type="SUPFAM" id="SSF144232">
    <property type="entry name" value="HIT/MYND zinc finger-like"/>
    <property type="match status" value="1"/>
</dbReference>
<keyword evidence="7" id="KW-1185">Reference proteome</keyword>
<evidence type="ECO:0000256" key="1">
    <source>
        <dbReference type="ARBA" id="ARBA00022723"/>
    </source>
</evidence>
<evidence type="ECO:0000256" key="3">
    <source>
        <dbReference type="ARBA" id="ARBA00022833"/>
    </source>
</evidence>
<keyword evidence="2 4" id="KW-0863">Zinc-finger</keyword>
<evidence type="ECO:0000313" key="6">
    <source>
        <dbReference type="EMBL" id="KZP28805.1"/>
    </source>
</evidence>
<gene>
    <name evidence="6" type="ORF">FIBSPDRAFT_234738</name>
</gene>
<dbReference type="EMBL" id="KV417501">
    <property type="protein sequence ID" value="KZP28805.1"/>
    <property type="molecule type" value="Genomic_DNA"/>
</dbReference>
<dbReference type="GO" id="GO:0008270">
    <property type="term" value="F:zinc ion binding"/>
    <property type="evidence" value="ECO:0007669"/>
    <property type="project" value="UniProtKB-KW"/>
</dbReference>
<feature type="domain" description="MYND-type" evidence="5">
    <location>
        <begin position="414"/>
        <end position="453"/>
    </location>
</feature>
<protein>
    <recommendedName>
        <fullName evidence="5">MYND-type domain-containing protein</fullName>
    </recommendedName>
</protein>
<proteinExistence type="predicted"/>
<reference evidence="6 7" key="1">
    <citation type="journal article" date="2016" name="Mol. Biol. Evol.">
        <title>Comparative Genomics of Early-Diverging Mushroom-Forming Fungi Provides Insights into the Origins of Lignocellulose Decay Capabilities.</title>
        <authorList>
            <person name="Nagy L.G."/>
            <person name="Riley R."/>
            <person name="Tritt A."/>
            <person name="Adam C."/>
            <person name="Daum C."/>
            <person name="Floudas D."/>
            <person name="Sun H."/>
            <person name="Yadav J.S."/>
            <person name="Pangilinan J."/>
            <person name="Larsson K.H."/>
            <person name="Matsuura K."/>
            <person name="Barry K."/>
            <person name="Labutti K."/>
            <person name="Kuo R."/>
            <person name="Ohm R.A."/>
            <person name="Bhattacharya S.S."/>
            <person name="Shirouzu T."/>
            <person name="Yoshinaga Y."/>
            <person name="Martin F.M."/>
            <person name="Grigoriev I.V."/>
            <person name="Hibbett D.S."/>
        </authorList>
    </citation>
    <scope>NUCLEOTIDE SEQUENCE [LARGE SCALE GENOMIC DNA]</scope>
    <source>
        <strain evidence="6 7">CBS 109695</strain>
    </source>
</reference>
<evidence type="ECO:0000259" key="5">
    <source>
        <dbReference type="PROSITE" id="PS50865"/>
    </source>
</evidence>
<dbReference type="OrthoDB" id="2915092at2759"/>